<dbReference type="HOGENOM" id="CLU_1503624_0_0_1"/>
<dbReference type="AlphaFoldDB" id="A0A0C2Y6R9"/>
<proteinExistence type="predicted"/>
<evidence type="ECO:0000313" key="4">
    <source>
        <dbReference type="Proteomes" id="UP000053424"/>
    </source>
</evidence>
<organism evidence="3 4">
    <name type="scientific">Hebeloma cylindrosporum</name>
    <dbReference type="NCBI Taxonomy" id="76867"/>
    <lineage>
        <taxon>Eukaryota</taxon>
        <taxon>Fungi</taxon>
        <taxon>Dikarya</taxon>
        <taxon>Basidiomycota</taxon>
        <taxon>Agaricomycotina</taxon>
        <taxon>Agaricomycetes</taxon>
        <taxon>Agaricomycetidae</taxon>
        <taxon>Agaricales</taxon>
        <taxon>Agaricineae</taxon>
        <taxon>Hymenogastraceae</taxon>
        <taxon>Hebeloma</taxon>
    </lineage>
</organism>
<dbReference type="EMBL" id="KN831802">
    <property type="protein sequence ID" value="KIM36722.1"/>
    <property type="molecule type" value="Genomic_DNA"/>
</dbReference>
<keyword evidence="4" id="KW-1185">Reference proteome</keyword>
<evidence type="ECO:0000256" key="1">
    <source>
        <dbReference type="SAM" id="MobiDB-lite"/>
    </source>
</evidence>
<evidence type="ECO:0000313" key="3">
    <source>
        <dbReference type="EMBL" id="KIM36722.1"/>
    </source>
</evidence>
<evidence type="ECO:0000259" key="2">
    <source>
        <dbReference type="PROSITE" id="PS50181"/>
    </source>
</evidence>
<accession>A0A0C2Y6R9</accession>
<sequence>MADHNSYLPQGTSSKKRKALESSNDDNESEDDIDSMPPPKRTRLHSPSPENGESSSSAPQVPAARSQKGKAREDVNADSSEASATGSVKPPVKRARMSQASLTELPFELHCQIYQCLRPVDLLNLSRVCRSFHALLAHPSSTFIWRGVRIANGIPDFASGLGITERRFADLAFRHLLAG</sequence>
<dbReference type="SMART" id="SM00256">
    <property type="entry name" value="FBOX"/>
    <property type="match status" value="1"/>
</dbReference>
<feature type="compositionally biased region" description="Low complexity" evidence="1">
    <location>
        <begin position="46"/>
        <end position="57"/>
    </location>
</feature>
<dbReference type="PROSITE" id="PS50181">
    <property type="entry name" value="FBOX"/>
    <property type="match status" value="1"/>
</dbReference>
<dbReference type="Pfam" id="PF12937">
    <property type="entry name" value="F-box-like"/>
    <property type="match status" value="1"/>
</dbReference>
<gene>
    <name evidence="3" type="ORF">M413DRAFT_13715</name>
</gene>
<dbReference type="OrthoDB" id="2322499at2759"/>
<dbReference type="SUPFAM" id="SSF81383">
    <property type="entry name" value="F-box domain"/>
    <property type="match status" value="1"/>
</dbReference>
<feature type="domain" description="F-box" evidence="2">
    <location>
        <begin position="99"/>
        <end position="148"/>
    </location>
</feature>
<dbReference type="Gene3D" id="1.20.1280.50">
    <property type="match status" value="1"/>
</dbReference>
<protein>
    <recommendedName>
        <fullName evidence="2">F-box domain-containing protein</fullName>
    </recommendedName>
</protein>
<dbReference type="Proteomes" id="UP000053424">
    <property type="component" value="Unassembled WGS sequence"/>
</dbReference>
<name>A0A0C2Y6R9_HEBCY</name>
<dbReference type="InterPro" id="IPR036047">
    <property type="entry name" value="F-box-like_dom_sf"/>
</dbReference>
<feature type="compositionally biased region" description="Polar residues" evidence="1">
    <location>
        <begin position="77"/>
        <end position="86"/>
    </location>
</feature>
<reference evidence="4" key="2">
    <citation type="submission" date="2015-01" db="EMBL/GenBank/DDBJ databases">
        <title>Evolutionary Origins and Diversification of the Mycorrhizal Mutualists.</title>
        <authorList>
            <consortium name="DOE Joint Genome Institute"/>
            <consortium name="Mycorrhizal Genomics Consortium"/>
            <person name="Kohler A."/>
            <person name="Kuo A."/>
            <person name="Nagy L.G."/>
            <person name="Floudas D."/>
            <person name="Copeland A."/>
            <person name="Barry K.W."/>
            <person name="Cichocki N."/>
            <person name="Veneault-Fourrey C."/>
            <person name="LaButti K."/>
            <person name="Lindquist E.A."/>
            <person name="Lipzen A."/>
            <person name="Lundell T."/>
            <person name="Morin E."/>
            <person name="Murat C."/>
            <person name="Riley R."/>
            <person name="Ohm R."/>
            <person name="Sun H."/>
            <person name="Tunlid A."/>
            <person name="Henrissat B."/>
            <person name="Grigoriev I.V."/>
            <person name="Hibbett D.S."/>
            <person name="Martin F."/>
        </authorList>
    </citation>
    <scope>NUCLEOTIDE SEQUENCE [LARGE SCALE GENOMIC DNA]</scope>
    <source>
        <strain evidence="4">h7</strain>
    </source>
</reference>
<reference evidence="3 4" key="1">
    <citation type="submission" date="2014-04" db="EMBL/GenBank/DDBJ databases">
        <authorList>
            <consortium name="DOE Joint Genome Institute"/>
            <person name="Kuo A."/>
            <person name="Gay G."/>
            <person name="Dore J."/>
            <person name="Kohler A."/>
            <person name="Nagy L.G."/>
            <person name="Floudas D."/>
            <person name="Copeland A."/>
            <person name="Barry K.W."/>
            <person name="Cichocki N."/>
            <person name="Veneault-Fourrey C."/>
            <person name="LaButti K."/>
            <person name="Lindquist E.A."/>
            <person name="Lipzen A."/>
            <person name="Lundell T."/>
            <person name="Morin E."/>
            <person name="Murat C."/>
            <person name="Sun H."/>
            <person name="Tunlid A."/>
            <person name="Henrissat B."/>
            <person name="Grigoriev I.V."/>
            <person name="Hibbett D.S."/>
            <person name="Martin F."/>
            <person name="Nordberg H.P."/>
            <person name="Cantor M.N."/>
            <person name="Hua S.X."/>
        </authorList>
    </citation>
    <scope>NUCLEOTIDE SEQUENCE [LARGE SCALE GENOMIC DNA]</scope>
    <source>
        <strain evidence="4">h7</strain>
    </source>
</reference>
<dbReference type="InterPro" id="IPR001810">
    <property type="entry name" value="F-box_dom"/>
</dbReference>
<feature type="compositionally biased region" description="Acidic residues" evidence="1">
    <location>
        <begin position="23"/>
        <end position="34"/>
    </location>
</feature>
<dbReference type="CDD" id="cd09917">
    <property type="entry name" value="F-box_SF"/>
    <property type="match status" value="1"/>
</dbReference>
<feature type="region of interest" description="Disordered" evidence="1">
    <location>
        <begin position="1"/>
        <end position="95"/>
    </location>
</feature>